<evidence type="ECO:0000313" key="5">
    <source>
        <dbReference type="Proteomes" id="UP000279372"/>
    </source>
</evidence>
<feature type="non-terminal residue" evidence="4">
    <location>
        <position position="1"/>
    </location>
</feature>
<organism evidence="4 5">
    <name type="scientific">Pseudomonas syringae pv. philadelphi</name>
    <dbReference type="NCBI Taxonomy" id="251706"/>
    <lineage>
        <taxon>Bacteria</taxon>
        <taxon>Pseudomonadati</taxon>
        <taxon>Pseudomonadota</taxon>
        <taxon>Gammaproteobacteria</taxon>
        <taxon>Pseudomonadales</taxon>
        <taxon>Pseudomonadaceae</taxon>
        <taxon>Pseudomonas</taxon>
    </lineage>
</organism>
<dbReference type="EC" id="2.5.1.47" evidence="2"/>
<dbReference type="EMBL" id="RBQB01000055">
    <property type="protein sequence ID" value="RMO95454.1"/>
    <property type="molecule type" value="Genomic_DNA"/>
</dbReference>
<accession>A0A3M3ZNU1</accession>
<evidence type="ECO:0000256" key="2">
    <source>
        <dbReference type="ARBA" id="ARBA00012681"/>
    </source>
</evidence>
<feature type="non-terminal residue" evidence="4">
    <location>
        <position position="150"/>
    </location>
</feature>
<evidence type="ECO:0000256" key="1">
    <source>
        <dbReference type="ARBA" id="ARBA00004962"/>
    </source>
</evidence>
<evidence type="ECO:0000313" key="4">
    <source>
        <dbReference type="EMBL" id="RMO95454.1"/>
    </source>
</evidence>
<sequence>TFGTPASRRFIPGLGTSQRPPIFDAEGIHALEMIPEARTVAMCRILARSKGMLVGGSTATVIAAVHAWRERIEPGSVVVALSPDWGERYLDTLYDDHWVEQRFGRGVLGMTLADLESPESSVEHPFRKSFCRSERARQSGDFAMTPSRAS</sequence>
<dbReference type="Gene3D" id="3.40.50.1100">
    <property type="match status" value="1"/>
</dbReference>
<name>A0A3M3ZNU1_9PSED</name>
<comment type="catalytic activity">
    <reaction evidence="3">
        <text>O-acetyl-L-serine + hydrogen sulfide = L-cysteine + acetate</text>
        <dbReference type="Rhea" id="RHEA:14829"/>
        <dbReference type="ChEBI" id="CHEBI:29919"/>
        <dbReference type="ChEBI" id="CHEBI:30089"/>
        <dbReference type="ChEBI" id="CHEBI:35235"/>
        <dbReference type="ChEBI" id="CHEBI:58340"/>
        <dbReference type="EC" id="2.5.1.47"/>
    </reaction>
</comment>
<proteinExistence type="predicted"/>
<protein>
    <recommendedName>
        <fullName evidence="2">cysteine synthase</fullName>
        <ecNumber evidence="2">2.5.1.47</ecNumber>
    </recommendedName>
</protein>
<dbReference type="InterPro" id="IPR050214">
    <property type="entry name" value="Cys_Synth/Cystath_Beta-Synth"/>
</dbReference>
<reference evidence="4 5" key="1">
    <citation type="submission" date="2018-08" db="EMBL/GenBank/DDBJ databases">
        <title>Recombination of ecologically and evolutionarily significant loci maintains genetic cohesion in the Pseudomonas syringae species complex.</title>
        <authorList>
            <person name="Dillon M."/>
            <person name="Thakur S."/>
            <person name="Almeida R.N.D."/>
            <person name="Weir B.S."/>
            <person name="Guttman D.S."/>
        </authorList>
    </citation>
    <scope>NUCLEOTIDE SEQUENCE [LARGE SCALE GENOMIC DNA]</scope>
    <source>
        <strain evidence="4 5">ICMP 8902</strain>
    </source>
</reference>
<dbReference type="GO" id="GO:0004124">
    <property type="term" value="F:cysteine synthase activity"/>
    <property type="evidence" value="ECO:0007669"/>
    <property type="project" value="UniProtKB-EC"/>
</dbReference>
<dbReference type="Proteomes" id="UP000279372">
    <property type="component" value="Unassembled WGS sequence"/>
</dbReference>
<dbReference type="InterPro" id="IPR036052">
    <property type="entry name" value="TrpB-like_PALP_sf"/>
</dbReference>
<dbReference type="AlphaFoldDB" id="A0A3M3ZNU1"/>
<comment type="pathway">
    <text evidence="1">Amino-acid biosynthesis; L-cysteine biosynthesis; L-cysteine from L-serine: step 2/2.</text>
</comment>
<dbReference type="PANTHER" id="PTHR10314">
    <property type="entry name" value="CYSTATHIONINE BETA-SYNTHASE"/>
    <property type="match status" value="1"/>
</dbReference>
<evidence type="ECO:0000256" key="3">
    <source>
        <dbReference type="ARBA" id="ARBA00047931"/>
    </source>
</evidence>
<dbReference type="SUPFAM" id="SSF53686">
    <property type="entry name" value="Tryptophan synthase beta subunit-like PLP-dependent enzymes"/>
    <property type="match status" value="1"/>
</dbReference>
<gene>
    <name evidence="4" type="ORF">ALQ33_05017</name>
</gene>
<comment type="caution">
    <text evidence="4">The sequence shown here is derived from an EMBL/GenBank/DDBJ whole genome shotgun (WGS) entry which is preliminary data.</text>
</comment>